<sequence>MVSLYLDCIAADPTSTTLYGITTGSSYGSNDQSFLLIKSNSNPDHIDWNTWTVVSKSIAPYSDYRPAFKTVDCTVSSKGVFTAFIRNADYLTPGSVTVPVGVRYDPETQKWTSIRTSPYYGWTKDMWTHMSFYVNNGGVESLVHMFSDIWGTVIRFGVFNEAESVLQLASIWKQEPTGEYTSVDQFDKMPDDTFSLEDAYTGLGAFAKDRQSNQKKMIYADGHLYMMHYNHPENVTIDSFPFNNPIAPPPATRQIFKGPAKFTPSYFFAGTRGNTTFLGGLGNHKQGRGNTTDTMMYNSFTMDVVEGVPQAPVVHSSRFRNDARERIIDGWKSNVVSIHENFVTVGGQLQGQNPIVVGLASEGAYEFSIVGTTEFPPRGWVDVVIAPEFSGSHHYAQSWEEFLLRREIEKVNKRELTDWEKFLIAVACFVGLYILVKYNNHRKAKNRAAAEAKHLLDQGLEMDRMRSAIADAAATRTATITGASTTTLMTYEDQIANLEFSRHPRPNCITSVDEGYTAPPYNSDNIQAPEYSQSLRPTAVTSVSGSNP</sequence>
<name>A0A197JUT5_9FUNG</name>
<reference evidence="2 3" key="1">
    <citation type="submission" date="2016-05" db="EMBL/GenBank/DDBJ databases">
        <title>Genome sequencing reveals origins of a unique bacterial endosymbiosis in the earliest lineages of terrestrial Fungi.</title>
        <authorList>
            <consortium name="DOE Joint Genome Institute"/>
            <person name="Uehling J."/>
            <person name="Gryganskyi A."/>
            <person name="Hameed K."/>
            <person name="Tschaplinski T."/>
            <person name="Misztal P."/>
            <person name="Wu S."/>
            <person name="Desiro A."/>
            <person name="Vande Pol N."/>
            <person name="Du Z.-Y."/>
            <person name="Zienkiewicz A."/>
            <person name="Zienkiewicz K."/>
            <person name="Morin E."/>
            <person name="Tisserant E."/>
            <person name="Splivallo R."/>
            <person name="Hainaut M."/>
            <person name="Henrissat B."/>
            <person name="Ohm R."/>
            <person name="Kuo A."/>
            <person name="Yan J."/>
            <person name="Lipzen A."/>
            <person name="Nolan M."/>
            <person name="Labutti K."/>
            <person name="Barry K."/>
            <person name="Goldstein A."/>
            <person name="Labbe J."/>
            <person name="Schadt C."/>
            <person name="Tuskan G."/>
            <person name="Grigoriev I."/>
            <person name="Martin F."/>
            <person name="Vilgalys R."/>
            <person name="Bonito G."/>
        </authorList>
    </citation>
    <scope>NUCLEOTIDE SEQUENCE [LARGE SCALE GENOMIC DNA]</scope>
    <source>
        <strain evidence="2 3">AG-77</strain>
    </source>
</reference>
<feature type="region of interest" description="Disordered" evidence="1">
    <location>
        <begin position="519"/>
        <end position="548"/>
    </location>
</feature>
<evidence type="ECO:0000313" key="2">
    <source>
        <dbReference type="EMBL" id="OAQ29052.1"/>
    </source>
</evidence>
<dbReference type="OrthoDB" id="2431640at2759"/>
<gene>
    <name evidence="2" type="ORF">K457DRAFT_19467</name>
</gene>
<feature type="compositionally biased region" description="Polar residues" evidence="1">
    <location>
        <begin position="520"/>
        <end position="548"/>
    </location>
</feature>
<keyword evidence="3" id="KW-1185">Reference proteome</keyword>
<evidence type="ECO:0000313" key="3">
    <source>
        <dbReference type="Proteomes" id="UP000078512"/>
    </source>
</evidence>
<evidence type="ECO:0000256" key="1">
    <source>
        <dbReference type="SAM" id="MobiDB-lite"/>
    </source>
</evidence>
<protein>
    <submittedName>
        <fullName evidence="2">Uncharacterized protein</fullName>
    </submittedName>
</protein>
<dbReference type="Proteomes" id="UP000078512">
    <property type="component" value="Unassembled WGS sequence"/>
</dbReference>
<organism evidence="2 3">
    <name type="scientific">Linnemannia elongata AG-77</name>
    <dbReference type="NCBI Taxonomy" id="1314771"/>
    <lineage>
        <taxon>Eukaryota</taxon>
        <taxon>Fungi</taxon>
        <taxon>Fungi incertae sedis</taxon>
        <taxon>Mucoromycota</taxon>
        <taxon>Mortierellomycotina</taxon>
        <taxon>Mortierellomycetes</taxon>
        <taxon>Mortierellales</taxon>
        <taxon>Mortierellaceae</taxon>
        <taxon>Linnemannia</taxon>
    </lineage>
</organism>
<proteinExistence type="predicted"/>
<dbReference type="AlphaFoldDB" id="A0A197JUT5"/>
<dbReference type="EMBL" id="KV442043">
    <property type="protein sequence ID" value="OAQ29052.1"/>
    <property type="molecule type" value="Genomic_DNA"/>
</dbReference>
<accession>A0A197JUT5</accession>